<feature type="transmembrane region" description="Helical" evidence="2">
    <location>
        <begin position="284"/>
        <end position="300"/>
    </location>
</feature>
<dbReference type="Proteomes" id="UP000629468">
    <property type="component" value="Unassembled WGS sequence"/>
</dbReference>
<feature type="signal peptide" evidence="3">
    <location>
        <begin position="1"/>
        <end position="23"/>
    </location>
</feature>
<accession>A0A8H7EWE0</accession>
<evidence type="ECO:0000256" key="1">
    <source>
        <dbReference type="SAM" id="MobiDB-lite"/>
    </source>
</evidence>
<evidence type="ECO:0000313" key="5">
    <source>
        <dbReference type="Proteomes" id="UP000629468"/>
    </source>
</evidence>
<dbReference type="EMBL" id="JABXXO010000014">
    <property type="protein sequence ID" value="KAF7760976.1"/>
    <property type="molecule type" value="Genomic_DNA"/>
</dbReference>
<keyword evidence="2" id="KW-0472">Membrane</keyword>
<keyword evidence="2" id="KW-1133">Transmembrane helix</keyword>
<evidence type="ECO:0000256" key="2">
    <source>
        <dbReference type="SAM" id="Phobius"/>
    </source>
</evidence>
<protein>
    <submittedName>
        <fullName evidence="4">Uncharacterized protein</fullName>
    </submittedName>
</protein>
<keyword evidence="3" id="KW-0732">Signal</keyword>
<feature type="transmembrane region" description="Helical" evidence="2">
    <location>
        <begin position="102"/>
        <end position="121"/>
    </location>
</feature>
<feature type="transmembrane region" description="Helical" evidence="2">
    <location>
        <begin position="248"/>
        <end position="272"/>
    </location>
</feature>
<feature type="compositionally biased region" description="Polar residues" evidence="1">
    <location>
        <begin position="332"/>
        <end position="344"/>
    </location>
</feature>
<feature type="transmembrane region" description="Helical" evidence="2">
    <location>
        <begin position="20"/>
        <end position="41"/>
    </location>
</feature>
<feature type="transmembrane region" description="Helical" evidence="2">
    <location>
        <begin position="62"/>
        <end position="82"/>
    </location>
</feature>
<reference evidence="4 5" key="1">
    <citation type="journal article" name="Sci. Rep.">
        <title>Telomere-to-telomere assembled and centromere annotated genomes of the two main subspecies of the button mushroom Agaricus bisporus reveal especially polymorphic chromosome ends.</title>
        <authorList>
            <person name="Sonnenberg A.S.M."/>
            <person name="Sedaghat-Telgerd N."/>
            <person name="Lavrijssen B."/>
            <person name="Ohm R.A."/>
            <person name="Hendrickx P.M."/>
            <person name="Scholtmeijer K."/>
            <person name="Baars J.J.P."/>
            <person name="van Peer A."/>
        </authorList>
    </citation>
    <scope>NUCLEOTIDE SEQUENCE [LARGE SCALE GENOMIC DNA]</scope>
    <source>
        <strain evidence="4 5">H119_p4</strain>
    </source>
</reference>
<name>A0A8H7EWE0_AGABI</name>
<feature type="transmembrane region" description="Helical" evidence="2">
    <location>
        <begin position="207"/>
        <end position="227"/>
    </location>
</feature>
<feature type="transmembrane region" description="Helical" evidence="2">
    <location>
        <begin position="133"/>
        <end position="158"/>
    </location>
</feature>
<dbReference type="AlphaFoldDB" id="A0A8H7EWE0"/>
<sequence length="361" mass="40187">MSANSTPLQGLLLLLTQLELVSAMTVAGTLYGIAFSLYCLYLHASLPQLRDHDRRRQTQFMITNSTIIMLCGLYYLISNAWVVQDAYIKHASFPGGPIVYEYYSAITQPTIKVGIVCQLVVDISTGAIQIWRLWIVWIGTAYVRFVVVLPVLCLLGFIGKSEPNVYADSKTQANVTLALRIRTTVLDMTVQAAALAGRDLKTELAEYALQATATLLPTILIAGFLIFESRRHKKLIGELQPPTQYMNVVAMLVESYVVESTWTILIVILYYLDSPILEFFTETQTYIAIIAYLLILYRVANGRAHESQRARESRSRSGNISSLHWNHTITQSGVANGTDTNTHPGENKPEPEILLVQGSPA</sequence>
<feature type="region of interest" description="Disordered" evidence="1">
    <location>
        <begin position="332"/>
        <end position="361"/>
    </location>
</feature>
<keyword evidence="2" id="KW-0812">Transmembrane</keyword>
<gene>
    <name evidence="4" type="ORF">Agabi119p4_10385</name>
</gene>
<evidence type="ECO:0000313" key="4">
    <source>
        <dbReference type="EMBL" id="KAF7760976.1"/>
    </source>
</evidence>
<comment type="caution">
    <text evidence="4">The sequence shown here is derived from an EMBL/GenBank/DDBJ whole genome shotgun (WGS) entry which is preliminary data.</text>
</comment>
<evidence type="ECO:0000256" key="3">
    <source>
        <dbReference type="SAM" id="SignalP"/>
    </source>
</evidence>
<feature type="chain" id="PRO_5034588389" evidence="3">
    <location>
        <begin position="24"/>
        <end position="361"/>
    </location>
</feature>
<proteinExistence type="predicted"/>
<organism evidence="4 5">
    <name type="scientific">Agaricus bisporus var. burnettii</name>
    <dbReference type="NCBI Taxonomy" id="192524"/>
    <lineage>
        <taxon>Eukaryota</taxon>
        <taxon>Fungi</taxon>
        <taxon>Dikarya</taxon>
        <taxon>Basidiomycota</taxon>
        <taxon>Agaricomycotina</taxon>
        <taxon>Agaricomycetes</taxon>
        <taxon>Agaricomycetidae</taxon>
        <taxon>Agaricales</taxon>
        <taxon>Agaricineae</taxon>
        <taxon>Agaricaceae</taxon>
        <taxon>Agaricus</taxon>
    </lineage>
</organism>